<accession>A0AAN0JPA2</accession>
<dbReference type="InterPro" id="IPR009543">
    <property type="entry name" value="VPS13_VAB"/>
</dbReference>
<keyword evidence="1" id="KW-1133">Transmembrane helix</keyword>
<dbReference type="RefSeq" id="XP_019858653.1">
    <property type="nucleotide sequence ID" value="XM_020003094.1"/>
</dbReference>
<protein>
    <recommendedName>
        <fullName evidence="2">Vacuolar protein sorting-associated protein 13 VPS13 adaptor binding domain-containing protein</fullName>
    </recommendedName>
</protein>
<evidence type="ECO:0000259" key="2">
    <source>
        <dbReference type="Pfam" id="PF25036"/>
    </source>
</evidence>
<evidence type="ECO:0000313" key="3">
    <source>
        <dbReference type="EnsemblMetazoa" id="XP_019858653.1"/>
    </source>
</evidence>
<keyword evidence="4" id="KW-1185">Reference proteome</keyword>
<organism evidence="3 4">
    <name type="scientific">Amphimedon queenslandica</name>
    <name type="common">Sponge</name>
    <dbReference type="NCBI Taxonomy" id="400682"/>
    <lineage>
        <taxon>Eukaryota</taxon>
        <taxon>Metazoa</taxon>
        <taxon>Porifera</taxon>
        <taxon>Demospongiae</taxon>
        <taxon>Heteroscleromorpha</taxon>
        <taxon>Haplosclerida</taxon>
        <taxon>Niphatidae</taxon>
        <taxon>Amphimedon</taxon>
    </lineage>
</organism>
<dbReference type="PANTHER" id="PTHR16166:SF141">
    <property type="entry name" value="INTERMEMBRANE LIPID TRANSFER PROTEIN VPS13D"/>
    <property type="match status" value="1"/>
</dbReference>
<dbReference type="GO" id="GO:0007005">
    <property type="term" value="P:mitochondrion organization"/>
    <property type="evidence" value="ECO:0007669"/>
    <property type="project" value="TreeGrafter"/>
</dbReference>
<dbReference type="EnsemblMetazoa" id="XM_020003094.1">
    <property type="protein sequence ID" value="XP_019858653.1"/>
    <property type="gene ID" value="LOC105314599"/>
</dbReference>
<evidence type="ECO:0000313" key="4">
    <source>
        <dbReference type="Proteomes" id="UP000007879"/>
    </source>
</evidence>
<evidence type="ECO:0000256" key="1">
    <source>
        <dbReference type="SAM" id="Phobius"/>
    </source>
</evidence>
<dbReference type="GO" id="GO:0006623">
    <property type="term" value="P:protein targeting to vacuole"/>
    <property type="evidence" value="ECO:0007669"/>
    <property type="project" value="TreeGrafter"/>
</dbReference>
<feature type="domain" description="Vacuolar protein sorting-associated protein 13 VPS13 adaptor binding" evidence="2">
    <location>
        <begin position="300"/>
        <end position="622"/>
    </location>
</feature>
<dbReference type="GO" id="GO:0045053">
    <property type="term" value="P:protein retention in Golgi apparatus"/>
    <property type="evidence" value="ECO:0007669"/>
    <property type="project" value="TreeGrafter"/>
</dbReference>
<reference evidence="4" key="1">
    <citation type="journal article" date="2010" name="Nature">
        <title>The Amphimedon queenslandica genome and the evolution of animal complexity.</title>
        <authorList>
            <person name="Srivastava M."/>
            <person name="Simakov O."/>
            <person name="Chapman J."/>
            <person name="Fahey B."/>
            <person name="Gauthier M.E."/>
            <person name="Mitros T."/>
            <person name="Richards G.S."/>
            <person name="Conaco C."/>
            <person name="Dacre M."/>
            <person name="Hellsten U."/>
            <person name="Larroux C."/>
            <person name="Putnam N.H."/>
            <person name="Stanke M."/>
            <person name="Adamska M."/>
            <person name="Darling A."/>
            <person name="Degnan S.M."/>
            <person name="Oakley T.H."/>
            <person name="Plachetzki D.C."/>
            <person name="Zhai Y."/>
            <person name="Adamski M."/>
            <person name="Calcino A."/>
            <person name="Cummins S.F."/>
            <person name="Goodstein D.M."/>
            <person name="Harris C."/>
            <person name="Jackson D.J."/>
            <person name="Leys S.P."/>
            <person name="Shu S."/>
            <person name="Woodcroft B.J."/>
            <person name="Vervoort M."/>
            <person name="Kosik K.S."/>
            <person name="Manning G."/>
            <person name="Degnan B.M."/>
            <person name="Rokhsar D.S."/>
        </authorList>
    </citation>
    <scope>NUCLEOTIDE SEQUENCE [LARGE SCALE GENOMIC DNA]</scope>
</reference>
<dbReference type="GeneID" id="105314599"/>
<name>A0AAN0JPA2_AMPQE</name>
<keyword evidence="1" id="KW-0812">Transmembrane</keyword>
<reference evidence="3" key="2">
    <citation type="submission" date="2024-06" db="UniProtKB">
        <authorList>
            <consortium name="EnsemblMetazoa"/>
        </authorList>
    </citation>
    <scope>IDENTIFICATION</scope>
</reference>
<dbReference type="KEGG" id="aqu:105314599"/>
<sequence length="623" mass="69709">MESHVEENQYSTADEVMYEMKALPSSQEPELQCQVQPQHSKKYTEDKWLLCIIAIVLVVILVLLIILVFMCGFLISQPSPAECSTTATGAAVAGLTATDNQMCQLCNETLIHFAQEIRKSIGNIVNGTTNSTQSLVQGSIEQLALLVDIAQEINRNVNNAHYGTNEILSHITNVTHINNFCFSRIVIAEATMERLVEESQSSTADEVMHEMKALPSSQEPKLQCQVQPQHSKKYTGDKWLLGVVALVLAVSCTAMGDESYQSVQPMSLTRENEYELAHYSKGEIEPQPHIVSDSKSSHQFCVEVTKDTASNIPNHTICLRSVFTVTNLLPYGFHFSFKSKEKLIPSGKEVAIHNVNSLRPVTFSISKLESFEFSDKCTVSITEVGVVKSLIVRDKANCSLNLHVNTELMSKGSLKVVIWCPYWLINRTSLPLVFTSQGDSSGGKCAGQFEEHETATSMSPLLFSYSEDDLLQKCQVRLGRGQDEGVPSWSNGFRMLRDEDVLRLFVKRGQGRPDKEYQIGMEVKKGTGVYKPTKVVTFVARFQLENRTTFNLKYLQRHLVFAKDESSSDSVPVIAPGAVMAFHWPRADLDQLLCIRVVELSDCHWSGGFPLEQDKSFHINMRY</sequence>
<proteinExistence type="predicted"/>
<feature type="transmembrane region" description="Helical" evidence="1">
    <location>
        <begin position="48"/>
        <end position="75"/>
    </location>
</feature>
<dbReference type="AlphaFoldDB" id="A0AAN0JPA2"/>
<dbReference type="InterPro" id="IPR026847">
    <property type="entry name" value="VPS13"/>
</dbReference>
<keyword evidence="1" id="KW-0472">Membrane</keyword>
<dbReference type="Proteomes" id="UP000007879">
    <property type="component" value="Unassembled WGS sequence"/>
</dbReference>
<dbReference type="Pfam" id="PF25036">
    <property type="entry name" value="VPS13_VAB"/>
    <property type="match status" value="1"/>
</dbReference>
<dbReference type="PANTHER" id="PTHR16166">
    <property type="entry name" value="VACUOLAR PROTEIN SORTING-ASSOCIATED PROTEIN VPS13"/>
    <property type="match status" value="1"/>
</dbReference>